<evidence type="ECO:0000256" key="1">
    <source>
        <dbReference type="SAM" id="MobiDB-lite"/>
    </source>
</evidence>
<evidence type="ECO:0000256" key="2">
    <source>
        <dbReference type="SAM" id="Phobius"/>
    </source>
</evidence>
<evidence type="ECO:0000313" key="3">
    <source>
        <dbReference type="EMBL" id="WBG93597.1"/>
    </source>
</evidence>
<dbReference type="RefSeq" id="WP_103797619.1">
    <property type="nucleotide sequence ID" value="NZ_CP104761.1"/>
</dbReference>
<name>A0AAJ5QN96_9GAMM</name>
<keyword evidence="3" id="KW-0614">Plasmid</keyword>
<reference evidence="3 4" key="1">
    <citation type="journal article" date="2022" name="J Glob Antimicrob Resist">
        <title>First complete genome of a multidrug resistant strain of the novel human pathogen Kalamiella piersonii (GABEKP28) identified in human saliva.</title>
        <authorList>
            <person name="McDonagh F."/>
            <person name="Singh N.K."/>
            <person name="Venkateswaran K."/>
            <person name="Lonappan A.M."/>
            <person name="Hallahan B."/>
            <person name="Tuohy A."/>
            <person name="Burke L."/>
            <person name="Kovarova A."/>
            <person name="Miliotis G."/>
        </authorList>
    </citation>
    <scope>NUCLEOTIDE SEQUENCE [LARGE SCALE GENOMIC DNA]</scope>
    <source>
        <strain evidence="3 4">GABEKP28</strain>
    </source>
</reference>
<dbReference type="Proteomes" id="UP001211544">
    <property type="component" value="Plasmid pGABEKP28_3"/>
</dbReference>
<protein>
    <submittedName>
        <fullName evidence="3">DUF3742 family protein</fullName>
    </submittedName>
</protein>
<evidence type="ECO:0000313" key="4">
    <source>
        <dbReference type="Proteomes" id="UP001211544"/>
    </source>
</evidence>
<feature type="compositionally biased region" description="Basic and acidic residues" evidence="1">
    <location>
        <begin position="97"/>
        <end position="106"/>
    </location>
</feature>
<keyword evidence="2" id="KW-1133">Transmembrane helix</keyword>
<feature type="transmembrane region" description="Helical" evidence="2">
    <location>
        <begin position="50"/>
        <end position="78"/>
    </location>
</feature>
<proteinExistence type="predicted"/>
<feature type="compositionally biased region" description="Polar residues" evidence="1">
    <location>
        <begin position="114"/>
        <end position="123"/>
    </location>
</feature>
<keyword evidence="2" id="KW-0812">Transmembrane</keyword>
<dbReference type="KEGG" id="kpie:N5580_22000"/>
<dbReference type="AlphaFoldDB" id="A0AAJ5QN96"/>
<gene>
    <name evidence="3" type="ORF">N5580_22000</name>
</gene>
<feature type="region of interest" description="Disordered" evidence="1">
    <location>
        <begin position="87"/>
        <end position="132"/>
    </location>
</feature>
<organism evidence="3 4">
    <name type="scientific">Pantoea piersonii</name>
    <dbReference type="NCBI Taxonomy" id="2364647"/>
    <lineage>
        <taxon>Bacteria</taxon>
        <taxon>Pseudomonadati</taxon>
        <taxon>Pseudomonadota</taxon>
        <taxon>Gammaproteobacteria</taxon>
        <taxon>Enterobacterales</taxon>
        <taxon>Erwiniaceae</taxon>
        <taxon>Pantoea</taxon>
    </lineage>
</organism>
<keyword evidence="4" id="KW-1185">Reference proteome</keyword>
<accession>A0AAJ5QN96</accession>
<geneLocation type="plasmid" evidence="3 4">
    <name>pGABEKP28_3</name>
</geneLocation>
<keyword evidence="2" id="KW-0472">Membrane</keyword>
<sequence length="132" mass="14414">MDNSAFDRGRRAAGFWLRLSKSAKEANDICISWTKRRGLPAFVGRLPVPIAGLMFLTFVALSGLFIGAILVIGAVFLYMLSNLSVTGAEDSDDTDELSGHQYRDGNDGFGMYSGPQNVTVTSTRIDRDDEDD</sequence>
<dbReference type="EMBL" id="CP104761">
    <property type="protein sequence ID" value="WBG93597.1"/>
    <property type="molecule type" value="Genomic_DNA"/>
</dbReference>